<dbReference type="InterPro" id="IPR003838">
    <property type="entry name" value="ABC3_permease_C"/>
</dbReference>
<proteinExistence type="predicted"/>
<dbReference type="PANTHER" id="PTHR30287:SF1">
    <property type="entry name" value="INNER MEMBRANE PROTEIN"/>
    <property type="match status" value="1"/>
</dbReference>
<feature type="domain" description="ABC3 transporter permease C-terminal" evidence="8">
    <location>
        <begin position="1102"/>
        <end position="1214"/>
    </location>
</feature>
<keyword evidence="2" id="KW-1003">Cell membrane</keyword>
<sequence>MGARGHGTRRPVRARSAFAKGVLRSIRSSLGRFLAIMGIVALGCGFYAGLKMCGPDMRLAADRLYDGTGLWDLRVVSTLGFDDADVARVAGVEGVGAAMPSRTVDAMARVGDEQVAVRISSLDVAAAATSSCGEASSEADDPSYLNRPILREGSWPSAPDECVVSAAGAGALAIGDIVTVLYGTSSLDEELEERSFTVTGRVVAPDYVYTGSYGSTTLGSGSVEHYLYVPEDAFLADAPYTEVYLEVAGASSEPSGSDAYESAVGEVKGRIEDAAGELAQARQDTLRRRAQDKLDEKVREYDERHDETYGELADAKATLDDSASRIEEGARQLAEGQRELDEGLAAYESARDSAASQLADAQAALDEGAAELASRREELDAAEAAWQEGMAGLAAALGPAGVSADTAQGYADALDERLAAAASARATLDDLRTQLAQAEAAVAARDEAAARRQEVADGIADVDARIAALDAASEGFEEARSALEAEREGLEGALAQLDAALAAADQAEGAIAPLEGAIAQLEAALPTDDELTQLEQARSSAEALAEARSQLDDGRAQLAAGEDELARGQAELDQRRLDAKGELSSAKGRLDEAAARLSSSRAQLEDARSRYEEGLSSYEDGLAEADDRFGTAWSQIEDAQAEIDAIELPDVYVLDRTQSEGAATYRADTERMDHIADVFPLIFFLVAALVALTTMTRMVEDDRVVIGTYKALGYGKARIASRYLAYALAAAGAGAVLGMVVLSQVLPSIVIGSYAIIYAVPPLPRPLPLDALVAIQSGGLGVGVTLAATWAAVWSSLSETPAELMLPRAPKPGKRILLERARPLWRRLSFLWKVCARNLFRYKRRLLMTVVGIAGCTALLLVGFGLHDSIWDIIELQFGPTEQAGEPSSIVRYNTTVGMDGTDDELDVSAVTDLLASSGAASGVTRVQAENMQAGGTGGDEEATATTRVSVVVPESAEELGALVDFRDRRTQEPVPFDDGSVLVTEKLASLHGISVGDQVVLFDQDEVGNVRGEGRALTVTGVVENYVGNYVYVGRDAWREASPEEPSFSTMLCELEGDAAAHAEVSGRLHELSHVSTVVFSDEAIDQYRSMLSVVDVVVVVLIVSAAALAFIVLYNLTNINVEERIREIATLKVLGFTRREVYRYVFRETLLLTLMGDALGLLLGVWLENFVVTTAEVDYVMFGRAIHPASFVAAFALTVAFSLAVMAIMRRKLDGVDMVESLKSVD</sequence>
<comment type="caution">
    <text evidence="9">The sequence shown here is derived from an EMBL/GenBank/DDBJ whole genome shotgun (WGS) entry which is preliminary data.</text>
</comment>
<evidence type="ECO:0000256" key="3">
    <source>
        <dbReference type="ARBA" id="ARBA00022692"/>
    </source>
</evidence>
<feature type="transmembrane region" description="Helical" evidence="7">
    <location>
        <begin position="846"/>
        <end position="866"/>
    </location>
</feature>
<evidence type="ECO:0000256" key="2">
    <source>
        <dbReference type="ARBA" id="ARBA00022475"/>
    </source>
</evidence>
<feature type="transmembrane region" description="Helical" evidence="7">
    <location>
        <begin position="777"/>
        <end position="797"/>
    </location>
</feature>
<keyword evidence="4 7" id="KW-1133">Transmembrane helix</keyword>
<name>A0ABU7R7R8_9ACTN</name>
<feature type="coiled-coil region" evidence="6">
    <location>
        <begin position="344"/>
        <end position="385"/>
    </location>
</feature>
<evidence type="ECO:0000256" key="4">
    <source>
        <dbReference type="ARBA" id="ARBA00022989"/>
    </source>
</evidence>
<evidence type="ECO:0000259" key="8">
    <source>
        <dbReference type="Pfam" id="PF02687"/>
    </source>
</evidence>
<keyword evidence="6" id="KW-0175">Coiled coil</keyword>
<dbReference type="Proteomes" id="UP001332931">
    <property type="component" value="Unassembled WGS sequence"/>
</dbReference>
<gene>
    <name evidence="9" type="ORF">VXJ25_01345</name>
</gene>
<evidence type="ECO:0000313" key="9">
    <source>
        <dbReference type="EMBL" id="MEE6146646.1"/>
    </source>
</evidence>
<keyword evidence="5 7" id="KW-0472">Membrane</keyword>
<keyword evidence="10" id="KW-1185">Reference proteome</keyword>
<feature type="transmembrane region" description="Helical" evidence="7">
    <location>
        <begin position="30"/>
        <end position="50"/>
    </location>
</feature>
<keyword evidence="3 7" id="KW-0812">Transmembrane</keyword>
<evidence type="ECO:0000256" key="6">
    <source>
        <dbReference type="SAM" id="Coils"/>
    </source>
</evidence>
<accession>A0ABU7R7R8</accession>
<dbReference type="Gene3D" id="1.10.287.1490">
    <property type="match status" value="1"/>
</dbReference>
<comment type="subcellular location">
    <subcellularLocation>
        <location evidence="1">Cell membrane</location>
        <topology evidence="1">Multi-pass membrane protein</topology>
    </subcellularLocation>
</comment>
<organism evidence="9 10">
    <name type="scientific">Olsenella absiana</name>
    <dbReference type="NCBI Taxonomy" id="3115222"/>
    <lineage>
        <taxon>Bacteria</taxon>
        <taxon>Bacillati</taxon>
        <taxon>Actinomycetota</taxon>
        <taxon>Coriobacteriia</taxon>
        <taxon>Coriobacteriales</taxon>
        <taxon>Atopobiaceae</taxon>
        <taxon>Olsenella</taxon>
    </lineage>
</organism>
<evidence type="ECO:0000256" key="7">
    <source>
        <dbReference type="SAM" id="Phobius"/>
    </source>
</evidence>
<evidence type="ECO:0000256" key="1">
    <source>
        <dbReference type="ARBA" id="ARBA00004651"/>
    </source>
</evidence>
<dbReference type="PANTHER" id="PTHR30287">
    <property type="entry name" value="MEMBRANE COMPONENT OF PREDICTED ABC SUPERFAMILY METABOLITE UPTAKE TRANSPORTER"/>
    <property type="match status" value="1"/>
</dbReference>
<feature type="transmembrane region" description="Helical" evidence="7">
    <location>
        <begin position="1098"/>
        <end position="1118"/>
    </location>
</feature>
<dbReference type="InterPro" id="IPR038766">
    <property type="entry name" value="Membrane_comp_ABC_pdt"/>
</dbReference>
<feature type="coiled-coil region" evidence="6">
    <location>
        <begin position="421"/>
        <end position="510"/>
    </location>
</feature>
<feature type="domain" description="ABC3 transporter permease C-terminal" evidence="8">
    <location>
        <begin position="678"/>
        <end position="800"/>
    </location>
</feature>
<feature type="transmembrane region" description="Helical" evidence="7">
    <location>
        <begin position="1151"/>
        <end position="1169"/>
    </location>
</feature>
<evidence type="ECO:0000313" key="10">
    <source>
        <dbReference type="Proteomes" id="UP001332931"/>
    </source>
</evidence>
<protein>
    <submittedName>
        <fullName evidence="9">FtsX-like permease family protein</fullName>
    </submittedName>
</protein>
<dbReference type="RefSeq" id="WP_330957410.1">
    <property type="nucleotide sequence ID" value="NZ_JAZGJQ010000001.1"/>
</dbReference>
<evidence type="ECO:0000256" key="5">
    <source>
        <dbReference type="ARBA" id="ARBA00023136"/>
    </source>
</evidence>
<feature type="transmembrane region" description="Helical" evidence="7">
    <location>
        <begin position="1189"/>
        <end position="1210"/>
    </location>
</feature>
<dbReference type="EMBL" id="JAZGJQ010000001">
    <property type="protein sequence ID" value="MEE6146646.1"/>
    <property type="molecule type" value="Genomic_DNA"/>
</dbReference>
<feature type="transmembrane region" description="Helical" evidence="7">
    <location>
        <begin position="678"/>
        <end position="695"/>
    </location>
</feature>
<reference evidence="9 10" key="1">
    <citation type="submission" date="2024-01" db="EMBL/GenBank/DDBJ databases">
        <title>Description of Olsenella sp. nov., isolated from pig feces.</title>
        <authorList>
            <person name="Chang Y.-H."/>
        </authorList>
    </citation>
    <scope>NUCLEOTIDE SEQUENCE [LARGE SCALE GENOMIC DNA]</scope>
    <source>
        <strain evidence="9 10">YH-ols2223</strain>
    </source>
</reference>
<feature type="transmembrane region" description="Helical" evidence="7">
    <location>
        <begin position="724"/>
        <end position="757"/>
    </location>
</feature>
<dbReference type="Pfam" id="PF02687">
    <property type="entry name" value="FtsX"/>
    <property type="match status" value="2"/>
</dbReference>